<dbReference type="PANTHER" id="PTHR43133">
    <property type="entry name" value="RNA POLYMERASE ECF-TYPE SIGMA FACTO"/>
    <property type="match status" value="1"/>
</dbReference>
<dbReference type="SUPFAM" id="SSF88946">
    <property type="entry name" value="Sigma2 domain of RNA polymerase sigma factors"/>
    <property type="match status" value="1"/>
</dbReference>
<dbReference type="InterPro" id="IPR039425">
    <property type="entry name" value="RNA_pol_sigma-70-like"/>
</dbReference>
<dbReference type="SUPFAM" id="SSF88659">
    <property type="entry name" value="Sigma3 and sigma4 domains of RNA polymerase sigma factors"/>
    <property type="match status" value="1"/>
</dbReference>
<comment type="similarity">
    <text evidence="1">Belongs to the sigma-70 factor family. ECF subfamily.</text>
</comment>
<dbReference type="CDD" id="cd06171">
    <property type="entry name" value="Sigma70_r4"/>
    <property type="match status" value="1"/>
</dbReference>
<dbReference type="Pfam" id="PF04542">
    <property type="entry name" value="Sigma70_r2"/>
    <property type="match status" value="1"/>
</dbReference>
<dbReference type="Gene3D" id="1.10.10.10">
    <property type="entry name" value="Winged helix-like DNA-binding domain superfamily/Winged helix DNA-binding domain"/>
    <property type="match status" value="1"/>
</dbReference>
<feature type="domain" description="RNA polymerase sigma-70 region 2" evidence="6">
    <location>
        <begin position="50"/>
        <end position="117"/>
    </location>
</feature>
<name>A0ABQ1HZL4_9ALTE</name>
<evidence type="ECO:0000256" key="4">
    <source>
        <dbReference type="ARBA" id="ARBA00023163"/>
    </source>
</evidence>
<feature type="domain" description="RNA polymerase sigma factor 70 region 4 type 2" evidence="7">
    <location>
        <begin position="151"/>
        <end position="203"/>
    </location>
</feature>
<dbReference type="Gene3D" id="1.10.1740.10">
    <property type="match status" value="1"/>
</dbReference>
<dbReference type="RefSeq" id="WP_229711142.1">
    <property type="nucleotide sequence ID" value="NZ_BMDY01000007.1"/>
</dbReference>
<comment type="caution">
    <text evidence="8">The sequence shown here is derived from an EMBL/GenBank/DDBJ whole genome shotgun (WGS) entry which is preliminary data.</text>
</comment>
<dbReference type="EMBL" id="BMDY01000007">
    <property type="protein sequence ID" value="GGB02220.1"/>
    <property type="molecule type" value="Genomic_DNA"/>
</dbReference>
<dbReference type="Proteomes" id="UP000651977">
    <property type="component" value="Unassembled WGS sequence"/>
</dbReference>
<organism evidence="8 9">
    <name type="scientific">Agarivorans gilvus</name>
    <dbReference type="NCBI Taxonomy" id="680279"/>
    <lineage>
        <taxon>Bacteria</taxon>
        <taxon>Pseudomonadati</taxon>
        <taxon>Pseudomonadota</taxon>
        <taxon>Gammaproteobacteria</taxon>
        <taxon>Alteromonadales</taxon>
        <taxon>Alteromonadaceae</taxon>
        <taxon>Agarivorans</taxon>
    </lineage>
</organism>
<keyword evidence="3" id="KW-0731">Sigma factor</keyword>
<keyword evidence="9" id="KW-1185">Reference proteome</keyword>
<accession>A0ABQ1HZL4</accession>
<keyword evidence="2" id="KW-0805">Transcription regulation</keyword>
<keyword evidence="4" id="KW-0804">Transcription</keyword>
<evidence type="ECO:0000256" key="3">
    <source>
        <dbReference type="ARBA" id="ARBA00023082"/>
    </source>
</evidence>
<dbReference type="InterPro" id="IPR013249">
    <property type="entry name" value="RNA_pol_sigma70_r4_t2"/>
</dbReference>
<sequence>MERHSTQSTIGGKTKTMTGSFTPSNSEDDDIALLLANIASKQCRDSYQSLFRQVAPRLLNLARKQLVDESLALEMVQETMLKLWLKAGLYDASKGNAMTWIFSVSRNVKFDLMRKGKHQQSWVQGDDLWPVLTEDQDHDSIPELDQEIVSRELQQVLSQLPEEQAEIVRRVYLHGESQQQVSEMLELPLGTVKSRLRLALKKMKEALDE</sequence>
<dbReference type="PANTHER" id="PTHR43133:SF62">
    <property type="entry name" value="RNA POLYMERASE SIGMA FACTOR SIGZ"/>
    <property type="match status" value="1"/>
</dbReference>
<evidence type="ECO:0000256" key="2">
    <source>
        <dbReference type="ARBA" id="ARBA00023015"/>
    </source>
</evidence>
<feature type="region of interest" description="Disordered" evidence="5">
    <location>
        <begin position="1"/>
        <end position="24"/>
    </location>
</feature>
<dbReference type="Pfam" id="PF08281">
    <property type="entry name" value="Sigma70_r4_2"/>
    <property type="match status" value="1"/>
</dbReference>
<dbReference type="InterPro" id="IPR007627">
    <property type="entry name" value="RNA_pol_sigma70_r2"/>
</dbReference>
<proteinExistence type="inferred from homology"/>
<evidence type="ECO:0000259" key="6">
    <source>
        <dbReference type="Pfam" id="PF04542"/>
    </source>
</evidence>
<dbReference type="NCBIfam" id="TIGR02937">
    <property type="entry name" value="sigma70-ECF"/>
    <property type="match status" value="1"/>
</dbReference>
<evidence type="ECO:0000256" key="1">
    <source>
        <dbReference type="ARBA" id="ARBA00010641"/>
    </source>
</evidence>
<evidence type="ECO:0000313" key="8">
    <source>
        <dbReference type="EMBL" id="GGB02220.1"/>
    </source>
</evidence>
<evidence type="ECO:0000256" key="5">
    <source>
        <dbReference type="SAM" id="MobiDB-lite"/>
    </source>
</evidence>
<protein>
    <submittedName>
        <fullName evidence="8">RNA polymerase sigma factor</fullName>
    </submittedName>
</protein>
<dbReference type="InterPro" id="IPR013325">
    <property type="entry name" value="RNA_pol_sigma_r2"/>
</dbReference>
<reference evidence="9" key="1">
    <citation type="journal article" date="2019" name="Int. J. Syst. Evol. Microbiol.">
        <title>The Global Catalogue of Microorganisms (GCM) 10K type strain sequencing project: providing services to taxonomists for standard genome sequencing and annotation.</title>
        <authorList>
            <consortium name="The Broad Institute Genomics Platform"/>
            <consortium name="The Broad Institute Genome Sequencing Center for Infectious Disease"/>
            <person name="Wu L."/>
            <person name="Ma J."/>
        </authorList>
    </citation>
    <scope>NUCLEOTIDE SEQUENCE [LARGE SCALE GENOMIC DNA]</scope>
    <source>
        <strain evidence="9">CGMCC 1.10131</strain>
    </source>
</reference>
<dbReference type="InterPro" id="IPR014284">
    <property type="entry name" value="RNA_pol_sigma-70_dom"/>
</dbReference>
<dbReference type="InterPro" id="IPR036388">
    <property type="entry name" value="WH-like_DNA-bd_sf"/>
</dbReference>
<evidence type="ECO:0000313" key="9">
    <source>
        <dbReference type="Proteomes" id="UP000651977"/>
    </source>
</evidence>
<dbReference type="InterPro" id="IPR013324">
    <property type="entry name" value="RNA_pol_sigma_r3/r4-like"/>
</dbReference>
<evidence type="ECO:0000259" key="7">
    <source>
        <dbReference type="Pfam" id="PF08281"/>
    </source>
</evidence>
<gene>
    <name evidence="8" type="ORF">GCM10007414_14360</name>
</gene>